<proteinExistence type="predicted"/>
<dbReference type="OrthoDB" id="10489351at2759"/>
<organism evidence="3 4">
    <name type="scientific">Ganoderma sinense ZZ0214-1</name>
    <dbReference type="NCBI Taxonomy" id="1077348"/>
    <lineage>
        <taxon>Eukaryota</taxon>
        <taxon>Fungi</taxon>
        <taxon>Dikarya</taxon>
        <taxon>Basidiomycota</taxon>
        <taxon>Agaricomycotina</taxon>
        <taxon>Agaricomycetes</taxon>
        <taxon>Polyporales</taxon>
        <taxon>Polyporaceae</taxon>
        <taxon>Ganoderma</taxon>
    </lineage>
</organism>
<evidence type="ECO:0000256" key="1">
    <source>
        <dbReference type="SAM" id="MobiDB-lite"/>
    </source>
</evidence>
<dbReference type="Proteomes" id="UP000230002">
    <property type="component" value="Unassembled WGS sequence"/>
</dbReference>
<gene>
    <name evidence="3" type="ORF">GSI_03064</name>
</gene>
<name>A0A2G8SKJ9_9APHY</name>
<keyword evidence="2" id="KW-0812">Transmembrane</keyword>
<reference evidence="3 4" key="1">
    <citation type="journal article" date="2015" name="Sci. Rep.">
        <title>Chromosome-level genome map provides insights into diverse defense mechanisms in the medicinal fungus Ganoderma sinense.</title>
        <authorList>
            <person name="Zhu Y."/>
            <person name="Xu J."/>
            <person name="Sun C."/>
            <person name="Zhou S."/>
            <person name="Xu H."/>
            <person name="Nelson D.R."/>
            <person name="Qian J."/>
            <person name="Song J."/>
            <person name="Luo H."/>
            <person name="Xiang L."/>
            <person name="Li Y."/>
            <person name="Xu Z."/>
            <person name="Ji A."/>
            <person name="Wang L."/>
            <person name="Lu S."/>
            <person name="Hayward A."/>
            <person name="Sun W."/>
            <person name="Li X."/>
            <person name="Schwartz D.C."/>
            <person name="Wang Y."/>
            <person name="Chen S."/>
        </authorList>
    </citation>
    <scope>NUCLEOTIDE SEQUENCE [LARGE SCALE GENOMIC DNA]</scope>
    <source>
        <strain evidence="3 4">ZZ0214-1</strain>
    </source>
</reference>
<evidence type="ECO:0000313" key="3">
    <source>
        <dbReference type="EMBL" id="PIL34289.1"/>
    </source>
</evidence>
<accession>A0A2G8SKJ9</accession>
<dbReference type="EMBL" id="AYKW01000005">
    <property type="protein sequence ID" value="PIL34289.1"/>
    <property type="molecule type" value="Genomic_DNA"/>
</dbReference>
<dbReference type="AlphaFoldDB" id="A0A2G8SKJ9"/>
<feature type="region of interest" description="Disordered" evidence="1">
    <location>
        <begin position="173"/>
        <end position="195"/>
    </location>
</feature>
<feature type="transmembrane region" description="Helical" evidence="2">
    <location>
        <begin position="14"/>
        <end position="36"/>
    </location>
</feature>
<keyword evidence="2" id="KW-0472">Membrane</keyword>
<comment type="caution">
    <text evidence="3">The sequence shown here is derived from an EMBL/GenBank/DDBJ whole genome shotgun (WGS) entry which is preliminary data.</text>
</comment>
<evidence type="ECO:0000256" key="2">
    <source>
        <dbReference type="SAM" id="Phobius"/>
    </source>
</evidence>
<sequence length="377" mass="41002">MAPIFAPTIVLPPYALALFIAVVVSLLAATATWIFLVHRRRFSLHIPTTPVEAQVQVQVQVEKIHDPTPPRSSSWLGRPFVPCTASSPSDSWFQRILRRNSNEPGIVPLSDPPPAERHTPTLPPLDDCQPPSPRPVKKEMWFAFDSDATLATLRGDPLGGFYFKASCRDPVSTSTASTPSLIYDKSTPPSPLSSLEPLTPPPMAEEDLTYATISVVTEIPSKSAFQKNEETDHACPSPLLAPEETRLSLPSMSMASSVCTLIHDTPSIPEPGDIYLPAHESDCDVDLKVSCKRLAALIDAISVSFSASTLGPPFSRRTTKLDFGDCDFDFDDNSFSIGDDCDLPQCGNDDDPEPEWDLGTTALHESISQGEYSVLAI</sequence>
<keyword evidence="4" id="KW-1185">Reference proteome</keyword>
<evidence type="ECO:0000313" key="4">
    <source>
        <dbReference type="Proteomes" id="UP000230002"/>
    </source>
</evidence>
<protein>
    <submittedName>
        <fullName evidence="3">Uncharacterized protein</fullName>
    </submittedName>
</protein>
<keyword evidence="2" id="KW-1133">Transmembrane helix</keyword>
<feature type="region of interest" description="Disordered" evidence="1">
    <location>
        <begin position="103"/>
        <end position="131"/>
    </location>
</feature>